<dbReference type="Gene3D" id="3.30.710.10">
    <property type="entry name" value="Potassium Channel Kv1.1, Chain A"/>
    <property type="match status" value="2"/>
</dbReference>
<keyword evidence="5" id="KW-1185">Reference proteome</keyword>
<dbReference type="InterPro" id="IPR000210">
    <property type="entry name" value="BTB/POZ_dom"/>
</dbReference>
<dbReference type="SMART" id="SM00225">
    <property type="entry name" value="BTB"/>
    <property type="match status" value="2"/>
</dbReference>
<evidence type="ECO:0000313" key="4">
    <source>
        <dbReference type="EMBL" id="KAK3234925.1"/>
    </source>
</evidence>
<dbReference type="InterPro" id="IPR011333">
    <property type="entry name" value="SKP1/BTB/POZ_sf"/>
</dbReference>
<dbReference type="InterPro" id="IPR044953">
    <property type="entry name" value="At1g04390-like"/>
</dbReference>
<proteinExistence type="predicted"/>
<evidence type="ECO:0000256" key="1">
    <source>
        <dbReference type="ARBA" id="ARBA00004906"/>
    </source>
</evidence>
<accession>A0AAE0EQB0</accession>
<feature type="domain" description="BTB" evidence="3">
    <location>
        <begin position="661"/>
        <end position="729"/>
    </location>
</feature>
<dbReference type="CDD" id="cd18186">
    <property type="entry name" value="BTB_POZ_ZBTB_KLHL-like"/>
    <property type="match status" value="2"/>
</dbReference>
<dbReference type="PROSITE" id="PS50097">
    <property type="entry name" value="BTB"/>
    <property type="match status" value="2"/>
</dbReference>
<dbReference type="Pfam" id="PF00651">
    <property type="entry name" value="BTB"/>
    <property type="match status" value="2"/>
</dbReference>
<evidence type="ECO:0000313" key="5">
    <source>
        <dbReference type="Proteomes" id="UP001190700"/>
    </source>
</evidence>
<dbReference type="PANTHER" id="PTHR35918">
    <property type="entry name" value="OS06G0674800 PROTEIN"/>
    <property type="match status" value="1"/>
</dbReference>
<dbReference type="EMBL" id="LGRX02035418">
    <property type="protein sequence ID" value="KAK3234925.1"/>
    <property type="molecule type" value="Genomic_DNA"/>
</dbReference>
<name>A0AAE0EQB0_9CHLO</name>
<feature type="non-terminal residue" evidence="4">
    <location>
        <position position="1"/>
    </location>
</feature>
<feature type="region of interest" description="Disordered" evidence="2">
    <location>
        <begin position="205"/>
        <end position="242"/>
    </location>
</feature>
<dbReference type="SUPFAM" id="SSF54695">
    <property type="entry name" value="POZ domain"/>
    <property type="match status" value="2"/>
</dbReference>
<protein>
    <recommendedName>
        <fullName evidence="3">BTB domain-containing protein</fullName>
    </recommendedName>
</protein>
<comment type="caution">
    <text evidence="4">The sequence shown here is derived from an EMBL/GenBank/DDBJ whole genome shotgun (WGS) entry which is preliminary data.</text>
</comment>
<comment type="pathway">
    <text evidence="1">Protein modification; protein ubiquitination.</text>
</comment>
<feature type="domain" description="BTB" evidence="3">
    <location>
        <begin position="498"/>
        <end position="582"/>
    </location>
</feature>
<gene>
    <name evidence="4" type="ORF">CYMTET_54844</name>
</gene>
<dbReference type="PANTHER" id="PTHR35918:SF1">
    <property type="entry name" value="BTB DOMAIN-CONTAINING PROTEIN"/>
    <property type="match status" value="1"/>
</dbReference>
<dbReference type="Proteomes" id="UP001190700">
    <property type="component" value="Unassembled WGS sequence"/>
</dbReference>
<organism evidence="4 5">
    <name type="scientific">Cymbomonas tetramitiformis</name>
    <dbReference type="NCBI Taxonomy" id="36881"/>
    <lineage>
        <taxon>Eukaryota</taxon>
        <taxon>Viridiplantae</taxon>
        <taxon>Chlorophyta</taxon>
        <taxon>Pyramimonadophyceae</taxon>
        <taxon>Pyramimonadales</taxon>
        <taxon>Pyramimonadaceae</taxon>
        <taxon>Cymbomonas</taxon>
    </lineage>
</organism>
<sequence length="908" mass="97476">VLGLVRPSPWSKDGSAQSAAQAMQAALQRSLERLDEAPEANTTKSVEVIQHVAAAVFSILRQPGVPYGQQFSASAMQWRRLFLEARVDDVLLHLVLALAAPTGRSSRQPPSWPAMPTLPPAVDPRALARLSGQCISAMWQALRALYGPLPGRDRFRGAWAGSEFQGHVRARSGYCAAAACAVLLQRGHPGAAAWSLTALMHPSKERAPLEASEVPAGRTDLDSQSASRKRESGAETVGKTAAGIGSGNGRHVAVDHMRDAGVQLQVAHTLYDILVADDDGTVEHCVAGKPSDTSESGEEVCAVVGRAVTIIGEESLEALVAAGPRCTAADLMAVAAFARIPRWRQKLRAQGAGAAARAVVRREARDARGTSITRGSESSNALLQAALSAFVELLEGFASGPQSVREDDMEDDMEELLCHLAGGRWSGNKAAAGGGASERAHAPAHGMDDEEEVRAAGTVSEAVQCWALLALRKACGICGVRGVVGEAMKRVLFNGELSDVQFILHRTVNGEDELASPTVVPAHRAVLAVRCPTLLAAPSSGRAEPEEAQDAKATIHLGARVDPDAFRRLLEYAYTGSTSVLGSADPGLMQLATRCKFHCLAALLAAECPLEEMYVEGMDLAEGLRSPVKYVDAALVPGLPQELQEAASAERPITDPGWTGESGVVGVDITWKVPVHRVVLACRSEYFRARFASQFGDSMSQMLNLPELSPEAAALFSHWIYTDNLGVCEQFASRSEGPSIPPPPSLSPDTSWAWGQWRQGSNRAGSTSPDTNTNLGHLRHMAASGRYAATSAALVRLHCAAELLMLPDLQRECVLGVRELLRCCWNNTEVGLATLMAALDSCQGQKMSFVKWRTYEIGYSSWQGFAEEAVEHLAHHYQEMRGDDRFERLPENLQAAIREAYVEVRREQ</sequence>
<reference evidence="4 5" key="1">
    <citation type="journal article" date="2015" name="Genome Biol. Evol.">
        <title>Comparative Genomics of a Bacterivorous Green Alga Reveals Evolutionary Causalities and Consequences of Phago-Mixotrophic Mode of Nutrition.</title>
        <authorList>
            <person name="Burns J.A."/>
            <person name="Paasch A."/>
            <person name="Narechania A."/>
            <person name="Kim E."/>
        </authorList>
    </citation>
    <scope>NUCLEOTIDE SEQUENCE [LARGE SCALE GENOMIC DNA]</scope>
    <source>
        <strain evidence="4 5">PLY_AMNH</strain>
    </source>
</reference>
<dbReference type="AlphaFoldDB" id="A0AAE0EQB0"/>
<evidence type="ECO:0000259" key="3">
    <source>
        <dbReference type="PROSITE" id="PS50097"/>
    </source>
</evidence>
<evidence type="ECO:0000256" key="2">
    <source>
        <dbReference type="SAM" id="MobiDB-lite"/>
    </source>
</evidence>